<evidence type="ECO:0008006" key="4">
    <source>
        <dbReference type="Google" id="ProtNLM"/>
    </source>
</evidence>
<accession>K5UP80</accession>
<name>K5UP80_PHACS</name>
<dbReference type="STRING" id="650164.K5UP80"/>
<dbReference type="AlphaFoldDB" id="K5UP80"/>
<dbReference type="RefSeq" id="XP_007399387.1">
    <property type="nucleotide sequence ID" value="XM_007399325.1"/>
</dbReference>
<proteinExistence type="predicted"/>
<feature type="chain" id="PRO_5003884077" description="Polysaccharide lyase family 14 protein" evidence="1">
    <location>
        <begin position="19"/>
        <end position="303"/>
    </location>
</feature>
<sequence length="303" mass="32281">MASTLLVLLLCTPIPSLTTHVRGPPPGPLHRRSNVPPEGYFDPLNNGGSMLTQVPGTFPAGLGEPINVIISEDSDSDVLKNQETDGGMLNYFLSFGYATECLGQHSGDDQAANLGDGNGYLNETAVIRWDYGDPQLGSCRETIDGGAHFRIWVQNGNEADSGAVFVAASYEESLADEHDIIYNGYNLGRDWMIGNATNQSSIIPTSNVTNQTTYNGQTSFGGYTYETNVKYISGLLQNTSQGINHYLTVGGNGVNAVDGLVAVMQVSIVERPATSGVGHISAPSVQAWLLFALVALSFPPSLF</sequence>
<feature type="signal peptide" evidence="1">
    <location>
        <begin position="1"/>
        <end position="18"/>
    </location>
</feature>
<dbReference type="GeneID" id="18918088"/>
<dbReference type="KEGG" id="pco:PHACADRAFT_261798"/>
<evidence type="ECO:0000313" key="3">
    <source>
        <dbReference type="Proteomes" id="UP000008370"/>
    </source>
</evidence>
<keyword evidence="1" id="KW-0732">Signal</keyword>
<dbReference type="Proteomes" id="UP000008370">
    <property type="component" value="Unassembled WGS sequence"/>
</dbReference>
<dbReference type="InParanoid" id="K5UP80"/>
<gene>
    <name evidence="2" type="ORF">PHACADRAFT_261798</name>
</gene>
<dbReference type="OrthoDB" id="2310204at2759"/>
<evidence type="ECO:0000256" key="1">
    <source>
        <dbReference type="SAM" id="SignalP"/>
    </source>
</evidence>
<organism evidence="2 3">
    <name type="scientific">Phanerochaete carnosa (strain HHB-10118-sp)</name>
    <name type="common">White-rot fungus</name>
    <name type="synonym">Peniophora carnosa</name>
    <dbReference type="NCBI Taxonomy" id="650164"/>
    <lineage>
        <taxon>Eukaryota</taxon>
        <taxon>Fungi</taxon>
        <taxon>Dikarya</taxon>
        <taxon>Basidiomycota</taxon>
        <taxon>Agaricomycotina</taxon>
        <taxon>Agaricomycetes</taxon>
        <taxon>Polyporales</taxon>
        <taxon>Phanerochaetaceae</taxon>
        <taxon>Phanerochaete</taxon>
    </lineage>
</organism>
<protein>
    <recommendedName>
        <fullName evidence="4">Polysaccharide lyase family 14 protein</fullName>
    </recommendedName>
</protein>
<keyword evidence="3" id="KW-1185">Reference proteome</keyword>
<dbReference type="HOGENOM" id="CLU_061244_0_0_1"/>
<dbReference type="EMBL" id="JH930476">
    <property type="protein sequence ID" value="EKM51576.1"/>
    <property type="molecule type" value="Genomic_DNA"/>
</dbReference>
<evidence type="ECO:0000313" key="2">
    <source>
        <dbReference type="EMBL" id="EKM51576.1"/>
    </source>
</evidence>
<reference evidence="2 3" key="1">
    <citation type="journal article" date="2012" name="BMC Genomics">
        <title>Comparative genomics of the white-rot fungi, Phanerochaete carnosa and P. chrysosporium, to elucidate the genetic basis of the distinct wood types they colonize.</title>
        <authorList>
            <person name="Suzuki H."/>
            <person name="MacDonald J."/>
            <person name="Syed K."/>
            <person name="Salamov A."/>
            <person name="Hori C."/>
            <person name="Aerts A."/>
            <person name="Henrissat B."/>
            <person name="Wiebenga A."/>
            <person name="vanKuyk P.A."/>
            <person name="Barry K."/>
            <person name="Lindquist E."/>
            <person name="LaButti K."/>
            <person name="Lapidus A."/>
            <person name="Lucas S."/>
            <person name="Coutinho P."/>
            <person name="Gong Y."/>
            <person name="Samejima M."/>
            <person name="Mahadevan R."/>
            <person name="Abou-Zaid M."/>
            <person name="de Vries R.P."/>
            <person name="Igarashi K."/>
            <person name="Yadav J.S."/>
            <person name="Grigoriev I.V."/>
            <person name="Master E.R."/>
        </authorList>
    </citation>
    <scope>NUCLEOTIDE SEQUENCE [LARGE SCALE GENOMIC DNA]</scope>
    <source>
        <strain evidence="2 3">HHB-10118-sp</strain>
    </source>
</reference>